<dbReference type="PANTHER" id="PTHR31084">
    <property type="entry name" value="ALPHA-L-FUCOSIDASE 2"/>
    <property type="match status" value="1"/>
</dbReference>
<dbReference type="InterPro" id="IPR012341">
    <property type="entry name" value="6hp_glycosidase-like_sf"/>
</dbReference>
<dbReference type="Pfam" id="PF22124">
    <property type="entry name" value="Glyco_hydro_95_cat"/>
    <property type="match status" value="1"/>
</dbReference>
<dbReference type="PANTHER" id="PTHR31084:SF0">
    <property type="entry name" value="ALPHA-L-FUCOSIDASE 2"/>
    <property type="match status" value="1"/>
</dbReference>
<evidence type="ECO:0000259" key="2">
    <source>
        <dbReference type="Pfam" id="PF21307"/>
    </source>
</evidence>
<protein>
    <submittedName>
        <fullName evidence="4">Glycoside hydrolase N-terminal domain-containing protein</fullName>
    </submittedName>
</protein>
<dbReference type="Pfam" id="PF14498">
    <property type="entry name" value="Glyco_hyd_65N_2"/>
    <property type="match status" value="1"/>
</dbReference>
<dbReference type="RefSeq" id="WP_378052368.1">
    <property type="nucleotide sequence ID" value="NZ_JBHMDN010000048.1"/>
</dbReference>
<feature type="domain" description="Glycosyl hydrolase family 95 catalytic" evidence="3">
    <location>
        <begin position="275"/>
        <end position="678"/>
    </location>
</feature>
<dbReference type="InterPro" id="IPR016518">
    <property type="entry name" value="Alpha-L-fucosidase"/>
</dbReference>
<accession>A0ABW2FMI9</accession>
<evidence type="ECO:0000313" key="5">
    <source>
        <dbReference type="Proteomes" id="UP001596378"/>
    </source>
</evidence>
<dbReference type="Gene3D" id="1.50.10.10">
    <property type="match status" value="1"/>
</dbReference>
<dbReference type="Pfam" id="PF21307">
    <property type="entry name" value="Glyco_hydro_95_C"/>
    <property type="match status" value="1"/>
</dbReference>
<proteinExistence type="predicted"/>
<dbReference type="InterPro" id="IPR027414">
    <property type="entry name" value="GH95_N_dom"/>
</dbReference>
<evidence type="ECO:0000259" key="3">
    <source>
        <dbReference type="Pfam" id="PF22124"/>
    </source>
</evidence>
<dbReference type="SUPFAM" id="SSF48208">
    <property type="entry name" value="Six-hairpin glycosidases"/>
    <property type="match status" value="1"/>
</dbReference>
<sequence length="786" mass="86642">MTANRGKYDRTIRNDDPLRLRYSQPASVWEEALPVGNGRLGGMVFGRAGSERIALNEDSVWYGGPRDRNNPEARARLEEIRELLRQGKPREAEELAMLAMAGVPESQRHYEPLGDLHLDFRAAASGIGDYSRELSLREGVATVRYESAGVRFRREIFASYPDDALIVRLTADAPGALSLQARLTRGPGNRHCDEIRKLDDAALVMRGRTGGGGPRFRTVVRASIEGGTLAIVGERMVVEGADAVTFVVAAATSFRFADPEAEAVRAAREASERGFASLRERHVADVSALMDRVHLRLPSSPEWEALPTDERLQLVREGREDCGLAALYYQFGRYLLLSCSRPGSLPATLQGIWNESMQPPWDSKYTININTQMNYWPAETGNLAECHEPLFDLLERMRETGRVTARTMYGCGGFVAHHNTDLWADTAPQDLYRPATIWPMGAAWLSLHLWEHYLFSRDSSFLESAYPTLKEAAEFFVGFLTEAPDGTLVTNPSVSPENTYVLPNGNSGTMCLGPSMDSQILYELFTACAAAAEALERDADFARAMLRLRERLPQPAIGRDGELLEWLDNYEEAEPGHRHISHLFALHPGTRFTMRGTPQWTAAARTTLERRLAHGGGHTGWSRAWIVNMWARLEDGEQAWENVKMLLGHSTLPNLFDNHPPFQIDGNFGGAAGMTEMLAQSHAGEIRLLPALPAAWAEGEVTGLRARGGCELDLRWSDGLLEEAAIRAGADGRCVLNAGVPVRVFCEGREIALTECGGGAVAWDARAGSQYVAYRQGPNRQAGAAG</sequence>
<feature type="domain" description="Glycosyl hydrolase family 95 N-terminal" evidence="1">
    <location>
        <begin position="20"/>
        <end position="255"/>
    </location>
</feature>
<keyword evidence="5" id="KW-1185">Reference proteome</keyword>
<keyword evidence="4" id="KW-0378">Hydrolase</keyword>
<organism evidence="4 5">
    <name type="scientific">Cohnella cellulosilytica</name>
    <dbReference type="NCBI Taxonomy" id="986710"/>
    <lineage>
        <taxon>Bacteria</taxon>
        <taxon>Bacillati</taxon>
        <taxon>Bacillota</taxon>
        <taxon>Bacilli</taxon>
        <taxon>Bacillales</taxon>
        <taxon>Paenibacillaceae</taxon>
        <taxon>Cohnella</taxon>
    </lineage>
</organism>
<comment type="caution">
    <text evidence="4">The sequence shown here is derived from an EMBL/GenBank/DDBJ whole genome shotgun (WGS) entry which is preliminary data.</text>
</comment>
<gene>
    <name evidence="4" type="ORF">ACFQMJ_32880</name>
</gene>
<reference evidence="5" key="1">
    <citation type="journal article" date="2019" name="Int. J. Syst. Evol. Microbiol.">
        <title>The Global Catalogue of Microorganisms (GCM) 10K type strain sequencing project: providing services to taxonomists for standard genome sequencing and annotation.</title>
        <authorList>
            <consortium name="The Broad Institute Genomics Platform"/>
            <consortium name="The Broad Institute Genome Sequencing Center for Infectious Disease"/>
            <person name="Wu L."/>
            <person name="Ma J."/>
        </authorList>
    </citation>
    <scope>NUCLEOTIDE SEQUENCE [LARGE SCALE GENOMIC DNA]</scope>
    <source>
        <strain evidence="5">KCTC 12907</strain>
    </source>
</reference>
<name>A0ABW2FMI9_9BACL</name>
<evidence type="ECO:0000259" key="1">
    <source>
        <dbReference type="Pfam" id="PF14498"/>
    </source>
</evidence>
<dbReference type="EMBL" id="JBHTAI010000033">
    <property type="protein sequence ID" value="MFC7153345.1"/>
    <property type="molecule type" value="Genomic_DNA"/>
</dbReference>
<feature type="domain" description="Alpha fucosidase A-like C-terminal" evidence="2">
    <location>
        <begin position="680"/>
        <end position="772"/>
    </location>
</feature>
<evidence type="ECO:0000313" key="4">
    <source>
        <dbReference type="EMBL" id="MFC7153345.1"/>
    </source>
</evidence>
<dbReference type="InterPro" id="IPR049053">
    <property type="entry name" value="AFCA-like_C"/>
</dbReference>
<dbReference type="GO" id="GO:0016787">
    <property type="term" value="F:hydrolase activity"/>
    <property type="evidence" value="ECO:0007669"/>
    <property type="project" value="UniProtKB-KW"/>
</dbReference>
<dbReference type="PIRSF" id="PIRSF007663">
    <property type="entry name" value="UCP007663"/>
    <property type="match status" value="1"/>
</dbReference>
<dbReference type="Proteomes" id="UP001596378">
    <property type="component" value="Unassembled WGS sequence"/>
</dbReference>
<dbReference type="InterPro" id="IPR054363">
    <property type="entry name" value="GH95_cat"/>
</dbReference>
<dbReference type="InterPro" id="IPR008928">
    <property type="entry name" value="6-hairpin_glycosidase_sf"/>
</dbReference>